<keyword evidence="3" id="KW-1185">Reference proteome</keyword>
<dbReference type="GO" id="GO:0016853">
    <property type="term" value="F:isomerase activity"/>
    <property type="evidence" value="ECO:0007669"/>
    <property type="project" value="UniProtKB-KW"/>
</dbReference>
<evidence type="ECO:0000313" key="2">
    <source>
        <dbReference type="EMBL" id="QQD19142.1"/>
    </source>
</evidence>
<dbReference type="Gene3D" id="1.10.12.10">
    <property type="entry name" value="Lyase 2-enoyl-coa Hydratase, Chain A, domain 2"/>
    <property type="match status" value="1"/>
</dbReference>
<comment type="similarity">
    <text evidence="1">Belongs to the enoyl-CoA hydratase/isomerase family.</text>
</comment>
<dbReference type="PANTHER" id="PTHR43459">
    <property type="entry name" value="ENOYL-COA HYDRATASE"/>
    <property type="match status" value="1"/>
</dbReference>
<dbReference type="Pfam" id="PF00378">
    <property type="entry name" value="ECH_1"/>
    <property type="match status" value="1"/>
</dbReference>
<dbReference type="AlphaFoldDB" id="A0A7T4R2K1"/>
<organism evidence="2 3">
    <name type="scientific">Spongiibacter nanhainus</name>
    <dbReference type="NCBI Taxonomy" id="2794344"/>
    <lineage>
        <taxon>Bacteria</taxon>
        <taxon>Pseudomonadati</taxon>
        <taxon>Pseudomonadota</taxon>
        <taxon>Gammaproteobacteria</taxon>
        <taxon>Cellvibrionales</taxon>
        <taxon>Spongiibacteraceae</taxon>
        <taxon>Spongiibacter</taxon>
    </lineage>
</organism>
<name>A0A7T4R2K1_9GAMM</name>
<reference evidence="2 3" key="1">
    <citation type="submission" date="2020-12" db="EMBL/GenBank/DDBJ databases">
        <authorList>
            <person name="Shan Y."/>
        </authorList>
    </citation>
    <scope>NUCLEOTIDE SEQUENCE [LARGE SCALE GENOMIC DNA]</scope>
    <source>
        <strain evidence="3">csc3.9</strain>
    </source>
</reference>
<dbReference type="Gene3D" id="3.90.226.10">
    <property type="entry name" value="2-enoyl-CoA Hydratase, Chain A, domain 1"/>
    <property type="match status" value="1"/>
</dbReference>
<sequence>MPTNLSRRVEGSAVNLAYCEIDEQRLIGRLVVNRPDVLNALNVDTAQAIQRAAAELSSRADLRCIVLQGRGRAFMAGSDLSAFAEDFDRAGDVVNALLDALEPVIHCFREHPAPVVASVQGAVAGAGLSLMAACDLVIAAEGTRFMLAYDKIAAPPDCGGSYFLPRAVGQRRANALMYLGESWDAQRAEQFGLINQVVAADRLADVTDAMAQKIANGPSRAYAQFKTLVSESRSDLQIQLDAEREAFVSATRTQDFKAGVSAFLSREAADFIGK</sequence>
<dbReference type="KEGG" id="snan:I6N98_04615"/>
<dbReference type="InterPro" id="IPR001753">
    <property type="entry name" value="Enoyl-CoA_hydra/iso"/>
</dbReference>
<accession>A0A7T4R2K1</accession>
<dbReference type="RefSeq" id="WP_198570627.1">
    <property type="nucleotide sequence ID" value="NZ_CP066167.1"/>
</dbReference>
<dbReference type="SUPFAM" id="SSF52096">
    <property type="entry name" value="ClpP/crotonase"/>
    <property type="match status" value="1"/>
</dbReference>
<protein>
    <submittedName>
        <fullName evidence="2">Enoyl-CoA hydratase/isomerase family protein</fullName>
    </submittedName>
</protein>
<evidence type="ECO:0000256" key="1">
    <source>
        <dbReference type="ARBA" id="ARBA00005254"/>
    </source>
</evidence>
<dbReference type="CDD" id="cd06558">
    <property type="entry name" value="crotonase-like"/>
    <property type="match status" value="1"/>
</dbReference>
<dbReference type="InterPro" id="IPR014748">
    <property type="entry name" value="Enoyl-CoA_hydra_C"/>
</dbReference>
<keyword evidence="2" id="KW-0413">Isomerase</keyword>
<dbReference type="InterPro" id="IPR029045">
    <property type="entry name" value="ClpP/crotonase-like_dom_sf"/>
</dbReference>
<dbReference type="PANTHER" id="PTHR43459:SF1">
    <property type="entry name" value="EG:BACN32G11.4 PROTEIN"/>
    <property type="match status" value="1"/>
</dbReference>
<proteinExistence type="inferred from homology"/>
<dbReference type="Proteomes" id="UP000596063">
    <property type="component" value="Chromosome"/>
</dbReference>
<evidence type="ECO:0000313" key="3">
    <source>
        <dbReference type="Proteomes" id="UP000596063"/>
    </source>
</evidence>
<dbReference type="EMBL" id="CP066167">
    <property type="protein sequence ID" value="QQD19142.1"/>
    <property type="molecule type" value="Genomic_DNA"/>
</dbReference>
<gene>
    <name evidence="2" type="ORF">I6N98_04615</name>
</gene>